<comment type="caution">
    <text evidence="1">The sequence shown here is derived from an EMBL/GenBank/DDBJ whole genome shotgun (WGS) entry which is preliminary data.</text>
</comment>
<name>A0AAD2DAE9_EUPCR</name>
<reference evidence="1" key="1">
    <citation type="submission" date="2023-07" db="EMBL/GenBank/DDBJ databases">
        <authorList>
            <consortium name="AG Swart"/>
            <person name="Singh M."/>
            <person name="Singh A."/>
            <person name="Seah K."/>
            <person name="Emmerich C."/>
        </authorList>
    </citation>
    <scope>NUCLEOTIDE SEQUENCE</scope>
    <source>
        <strain evidence="1">DP1</strain>
    </source>
</reference>
<evidence type="ECO:0000313" key="2">
    <source>
        <dbReference type="Proteomes" id="UP001295684"/>
    </source>
</evidence>
<proteinExistence type="predicted"/>
<keyword evidence="2" id="KW-1185">Reference proteome</keyword>
<gene>
    <name evidence="1" type="ORF">ECRASSUSDP1_LOCUS28633</name>
</gene>
<dbReference type="Proteomes" id="UP001295684">
    <property type="component" value="Unassembled WGS sequence"/>
</dbReference>
<protein>
    <submittedName>
        <fullName evidence="1">Uncharacterized protein</fullName>
    </submittedName>
</protein>
<sequence length="334" mass="39354">MSERRIQSQIRTYLQTSINNRRTKLGSLDESNARSIILPKSRKVVEGRRFSLGHKIKKSRRNEVHLELMKYKQLQMKQKWTGRNVHIGSLLGIIRNSFDQDMSKKLQEGKKFINKFRLQKKKSESVYCFLCCLKNSKSSDSSKLQFEPNQRLHVSEPVCYFKDCERILVSTPNSPQNKLPEFDCARRTMKSNFRKETLLPIAEGSCKIQSPKINSIISEESSQTTGSFKKSVNLIEKKEVKKRKRANRRRLDLSRPEDFRFHYKEIIEKKDEVNKSLQNCHDKIIHKLKNTLSPDSIWRLRHKLSEIIDDTNMSILLNRKKKKCRRKKFGIEGI</sequence>
<organism evidence="1 2">
    <name type="scientific">Euplotes crassus</name>
    <dbReference type="NCBI Taxonomy" id="5936"/>
    <lineage>
        <taxon>Eukaryota</taxon>
        <taxon>Sar</taxon>
        <taxon>Alveolata</taxon>
        <taxon>Ciliophora</taxon>
        <taxon>Intramacronucleata</taxon>
        <taxon>Spirotrichea</taxon>
        <taxon>Hypotrichia</taxon>
        <taxon>Euplotida</taxon>
        <taxon>Euplotidae</taxon>
        <taxon>Moneuplotes</taxon>
    </lineage>
</organism>
<dbReference type="AlphaFoldDB" id="A0AAD2DAE9"/>
<dbReference type="EMBL" id="CAMPGE010029528">
    <property type="protein sequence ID" value="CAI2387007.1"/>
    <property type="molecule type" value="Genomic_DNA"/>
</dbReference>
<evidence type="ECO:0000313" key="1">
    <source>
        <dbReference type="EMBL" id="CAI2387007.1"/>
    </source>
</evidence>
<accession>A0AAD2DAE9</accession>